<keyword evidence="4" id="KW-1185">Reference proteome</keyword>
<gene>
    <name evidence="3" type="ORF">SAMN05192542_104282</name>
</gene>
<dbReference type="InterPro" id="IPR036291">
    <property type="entry name" value="NAD(P)-bd_dom_sf"/>
</dbReference>
<dbReference type="PROSITE" id="PS00061">
    <property type="entry name" value="ADH_SHORT"/>
    <property type="match status" value="1"/>
</dbReference>
<dbReference type="STRING" id="416943.SAMN05445871_3894"/>
<dbReference type="InterPro" id="IPR020904">
    <property type="entry name" value="Sc_DH/Rdtase_CS"/>
</dbReference>
<dbReference type="SUPFAM" id="SSF51735">
    <property type="entry name" value="NAD(P)-binding Rossmann-fold domains"/>
    <property type="match status" value="1"/>
</dbReference>
<name>A0A1H7LBT3_9BURK</name>
<evidence type="ECO:0000313" key="3">
    <source>
        <dbReference type="EMBL" id="SEK96296.1"/>
    </source>
</evidence>
<dbReference type="PRINTS" id="PR00081">
    <property type="entry name" value="GDHRDH"/>
</dbReference>
<dbReference type="EMBL" id="FOAJ01000004">
    <property type="protein sequence ID" value="SEK96296.1"/>
    <property type="molecule type" value="Genomic_DNA"/>
</dbReference>
<evidence type="ECO:0000256" key="2">
    <source>
        <dbReference type="ARBA" id="ARBA00023002"/>
    </source>
</evidence>
<organism evidence="3 4">
    <name type="scientific">Paraburkholderia caballeronis</name>
    <dbReference type="NCBI Taxonomy" id="416943"/>
    <lineage>
        <taxon>Bacteria</taxon>
        <taxon>Pseudomonadati</taxon>
        <taxon>Pseudomonadota</taxon>
        <taxon>Betaproteobacteria</taxon>
        <taxon>Burkholderiales</taxon>
        <taxon>Burkholderiaceae</taxon>
        <taxon>Paraburkholderia</taxon>
    </lineage>
</organism>
<protein>
    <submittedName>
        <fullName evidence="3">NAD(P)-dependent dehydrogenase, short-chain alcohol dehydrogenase family</fullName>
    </submittedName>
</protein>
<proteinExistence type="inferred from homology"/>
<dbReference type="Pfam" id="PF13561">
    <property type="entry name" value="adh_short_C2"/>
    <property type="match status" value="1"/>
</dbReference>
<dbReference type="CDD" id="cd05233">
    <property type="entry name" value="SDR_c"/>
    <property type="match status" value="1"/>
</dbReference>
<accession>A0A1H7LBT3</accession>
<dbReference type="FunFam" id="3.40.50.720:FF:000084">
    <property type="entry name" value="Short-chain dehydrogenase reductase"/>
    <property type="match status" value="1"/>
</dbReference>
<dbReference type="OrthoDB" id="7301144at2"/>
<dbReference type="Gene3D" id="3.40.50.720">
    <property type="entry name" value="NAD(P)-binding Rossmann-like Domain"/>
    <property type="match status" value="1"/>
</dbReference>
<dbReference type="AlphaFoldDB" id="A0A1H7LBT3"/>
<reference evidence="4" key="1">
    <citation type="submission" date="2016-10" db="EMBL/GenBank/DDBJ databases">
        <authorList>
            <person name="Varghese N."/>
            <person name="Submissions S."/>
        </authorList>
    </citation>
    <scope>NUCLEOTIDE SEQUENCE [LARGE SCALE GENOMIC DNA]</scope>
    <source>
        <strain evidence="4">LMG 26416</strain>
    </source>
</reference>
<evidence type="ECO:0000313" key="4">
    <source>
        <dbReference type="Proteomes" id="UP000199120"/>
    </source>
</evidence>
<dbReference type="PANTHER" id="PTHR42760">
    <property type="entry name" value="SHORT-CHAIN DEHYDROGENASES/REDUCTASES FAMILY MEMBER"/>
    <property type="match status" value="1"/>
</dbReference>
<dbReference type="PANTHER" id="PTHR42760:SF115">
    <property type="entry name" value="3-OXOACYL-[ACYL-CARRIER-PROTEIN] REDUCTASE FABG"/>
    <property type="match status" value="1"/>
</dbReference>
<keyword evidence="2" id="KW-0560">Oxidoreductase</keyword>
<dbReference type="GO" id="GO:0016616">
    <property type="term" value="F:oxidoreductase activity, acting on the CH-OH group of donors, NAD or NADP as acceptor"/>
    <property type="evidence" value="ECO:0007669"/>
    <property type="project" value="TreeGrafter"/>
</dbReference>
<evidence type="ECO:0000256" key="1">
    <source>
        <dbReference type="ARBA" id="ARBA00006484"/>
    </source>
</evidence>
<dbReference type="PRINTS" id="PR00080">
    <property type="entry name" value="SDRFAMILY"/>
</dbReference>
<dbReference type="RefSeq" id="WP_090547879.1">
    <property type="nucleotide sequence ID" value="NZ_FNSR01000002.1"/>
</dbReference>
<comment type="similarity">
    <text evidence="1">Belongs to the short-chain dehydrogenases/reductases (SDR) family.</text>
</comment>
<dbReference type="InterPro" id="IPR002347">
    <property type="entry name" value="SDR_fam"/>
</dbReference>
<dbReference type="Proteomes" id="UP000199120">
    <property type="component" value="Unassembled WGS sequence"/>
</dbReference>
<sequence>MREVATVALNGRRVVVTGGARGLGASFVAALAEAGARVVFGDLLHDDGEALANSLRAAGHDVSYRPLDLAQPASVASFVDAAAAALGGLDGLVNNAAITNSGGQSATELTPATWDAVMTVNVRGTWLASTAALPHLRESGRGAIVNIASDTALWGAPKLLAYVASKGAMIAMTHSLAREFGEHGVTVNAIAPGLTEVEATAYVPQARHDYYREGRALQRAQVPADVTGPVLFLLSDAARFVTGQLLPVNGGFVMN</sequence>